<feature type="region of interest" description="Disordered" evidence="3">
    <location>
        <begin position="1"/>
        <end position="290"/>
    </location>
</feature>
<accession>A0AAN6VF60</accession>
<protein>
    <recommendedName>
        <fullName evidence="6">Annexin ANXC4</fullName>
    </recommendedName>
</protein>
<name>A0AAN6VF60_9PEZI</name>
<keyword evidence="2" id="KW-0041">Annexin</keyword>
<dbReference type="SUPFAM" id="SSF47874">
    <property type="entry name" value="Annexin"/>
    <property type="match status" value="1"/>
</dbReference>
<dbReference type="Gene3D" id="1.10.220.10">
    <property type="entry name" value="Annexin"/>
    <property type="match status" value="3"/>
</dbReference>
<proteinExistence type="predicted"/>
<evidence type="ECO:0000313" key="5">
    <source>
        <dbReference type="Proteomes" id="UP001302745"/>
    </source>
</evidence>
<organism evidence="4 5">
    <name type="scientific">Chaetomidium leptoderma</name>
    <dbReference type="NCBI Taxonomy" id="669021"/>
    <lineage>
        <taxon>Eukaryota</taxon>
        <taxon>Fungi</taxon>
        <taxon>Dikarya</taxon>
        <taxon>Ascomycota</taxon>
        <taxon>Pezizomycotina</taxon>
        <taxon>Sordariomycetes</taxon>
        <taxon>Sordariomycetidae</taxon>
        <taxon>Sordariales</taxon>
        <taxon>Chaetomiaceae</taxon>
        <taxon>Chaetomidium</taxon>
    </lineage>
</organism>
<gene>
    <name evidence="4" type="ORF">C8A00DRAFT_46984</name>
</gene>
<evidence type="ECO:0000256" key="3">
    <source>
        <dbReference type="SAM" id="MobiDB-lite"/>
    </source>
</evidence>
<dbReference type="Proteomes" id="UP001302745">
    <property type="component" value="Unassembled WGS sequence"/>
</dbReference>
<dbReference type="GO" id="GO:0005634">
    <property type="term" value="C:nucleus"/>
    <property type="evidence" value="ECO:0007669"/>
    <property type="project" value="TreeGrafter"/>
</dbReference>
<dbReference type="GO" id="GO:0005886">
    <property type="term" value="C:plasma membrane"/>
    <property type="evidence" value="ECO:0007669"/>
    <property type="project" value="TreeGrafter"/>
</dbReference>
<evidence type="ECO:0008006" key="6">
    <source>
        <dbReference type="Google" id="ProtNLM"/>
    </source>
</evidence>
<reference evidence="4" key="1">
    <citation type="journal article" date="2023" name="Mol. Phylogenet. Evol.">
        <title>Genome-scale phylogeny and comparative genomics of the fungal order Sordariales.</title>
        <authorList>
            <person name="Hensen N."/>
            <person name="Bonometti L."/>
            <person name="Westerberg I."/>
            <person name="Brannstrom I.O."/>
            <person name="Guillou S."/>
            <person name="Cros-Aarteil S."/>
            <person name="Calhoun S."/>
            <person name="Haridas S."/>
            <person name="Kuo A."/>
            <person name="Mondo S."/>
            <person name="Pangilinan J."/>
            <person name="Riley R."/>
            <person name="LaButti K."/>
            <person name="Andreopoulos B."/>
            <person name="Lipzen A."/>
            <person name="Chen C."/>
            <person name="Yan M."/>
            <person name="Daum C."/>
            <person name="Ng V."/>
            <person name="Clum A."/>
            <person name="Steindorff A."/>
            <person name="Ohm R.A."/>
            <person name="Martin F."/>
            <person name="Silar P."/>
            <person name="Natvig D.O."/>
            <person name="Lalanne C."/>
            <person name="Gautier V."/>
            <person name="Ament-Velasquez S.L."/>
            <person name="Kruys A."/>
            <person name="Hutchinson M.I."/>
            <person name="Powell A.J."/>
            <person name="Barry K."/>
            <person name="Miller A.N."/>
            <person name="Grigoriev I.V."/>
            <person name="Debuchy R."/>
            <person name="Gladieux P."/>
            <person name="Hiltunen Thoren M."/>
            <person name="Johannesson H."/>
        </authorList>
    </citation>
    <scope>NUCLEOTIDE SEQUENCE</scope>
    <source>
        <strain evidence="4">CBS 538.74</strain>
    </source>
</reference>
<dbReference type="GO" id="GO:0012506">
    <property type="term" value="C:vesicle membrane"/>
    <property type="evidence" value="ECO:0007669"/>
    <property type="project" value="TreeGrafter"/>
</dbReference>
<reference evidence="4" key="2">
    <citation type="submission" date="2023-05" db="EMBL/GenBank/DDBJ databases">
        <authorList>
            <consortium name="Lawrence Berkeley National Laboratory"/>
            <person name="Steindorff A."/>
            <person name="Hensen N."/>
            <person name="Bonometti L."/>
            <person name="Westerberg I."/>
            <person name="Brannstrom I.O."/>
            <person name="Guillou S."/>
            <person name="Cros-Aarteil S."/>
            <person name="Calhoun S."/>
            <person name="Haridas S."/>
            <person name="Kuo A."/>
            <person name="Mondo S."/>
            <person name="Pangilinan J."/>
            <person name="Riley R."/>
            <person name="Labutti K."/>
            <person name="Andreopoulos B."/>
            <person name="Lipzen A."/>
            <person name="Chen C."/>
            <person name="Yanf M."/>
            <person name="Daum C."/>
            <person name="Ng V."/>
            <person name="Clum A."/>
            <person name="Ohm R."/>
            <person name="Martin F."/>
            <person name="Silar P."/>
            <person name="Natvig D."/>
            <person name="Lalanne C."/>
            <person name="Gautier V."/>
            <person name="Ament-Velasquez S.L."/>
            <person name="Kruys A."/>
            <person name="Hutchinson M.I."/>
            <person name="Powell A.J."/>
            <person name="Barry K."/>
            <person name="Miller A.N."/>
            <person name="Grigoriev I.V."/>
            <person name="Debuchy R."/>
            <person name="Gladieux P."/>
            <person name="Thoren M.H."/>
            <person name="Johannesson H."/>
        </authorList>
    </citation>
    <scope>NUCLEOTIDE SEQUENCE</scope>
    <source>
        <strain evidence="4">CBS 538.74</strain>
    </source>
</reference>
<dbReference type="GO" id="GO:0005509">
    <property type="term" value="F:calcium ion binding"/>
    <property type="evidence" value="ECO:0007669"/>
    <property type="project" value="InterPro"/>
</dbReference>
<evidence type="ECO:0000256" key="1">
    <source>
        <dbReference type="ARBA" id="ARBA00022737"/>
    </source>
</evidence>
<feature type="compositionally biased region" description="Basic and acidic residues" evidence="3">
    <location>
        <begin position="98"/>
        <end position="138"/>
    </location>
</feature>
<dbReference type="AlphaFoldDB" id="A0AAN6VF60"/>
<dbReference type="EMBL" id="MU857164">
    <property type="protein sequence ID" value="KAK4149400.1"/>
    <property type="molecule type" value="Genomic_DNA"/>
</dbReference>
<evidence type="ECO:0000313" key="4">
    <source>
        <dbReference type="EMBL" id="KAK4149400.1"/>
    </source>
</evidence>
<evidence type="ECO:0000256" key="2">
    <source>
        <dbReference type="ARBA" id="ARBA00023216"/>
    </source>
</evidence>
<dbReference type="InterPro" id="IPR037104">
    <property type="entry name" value="Annexin_sf"/>
</dbReference>
<feature type="region of interest" description="Disordered" evidence="3">
    <location>
        <begin position="333"/>
        <end position="353"/>
    </location>
</feature>
<feature type="compositionally biased region" description="Basic and acidic residues" evidence="3">
    <location>
        <begin position="152"/>
        <end position="186"/>
    </location>
</feature>
<sequence>MSLQVDDGGRRGRSRSPSGRRVADEDRDRSRTRPSPNVVDAVPYPSSTDAFRDPASTAYEYERLSKWPTGGDDNADYYSGPPRGKPAADDREDPYAQARREVDGSDRERERHHRSDSDRERERHHRSDSDRDATRQRPDLYLPPKYANIKTVEPDSPRHSRDSFGGKDRESDKERERRLKKEKLESDLAYGKMPGPSKYDVAPPSPSAATYAYSQPKPWEYAKTEEPRYSATHLDVLGPGGGRAPSGRSPSPGPSSPIKSAMKRDRSPQPPTGRMSSLTVQTPHHAASLSVSAAPASPLLEAYHGTWQSMSPMPSPMLLPTGHPQILEALSPIGSDDERAGDRRRARRARFNDPADDAARLAKALKGEKRAPETEPLIEILPGLTHEQVMDLRVEYKRLVKTGTERKGVNIAKHIRARLKDEDPNLMKACYATALGRWESEAYWANFWYHGDKTRRELLIESLMGLTNDEIRRIKEGFNDKKYSNSLSKCMRTELKEDKFKKAVLMVLDEQRMEEEDAYGRPIRLDYALVDDDVRQLHHAVRSEKGGESLMITIVTQRSDSHLREVLREYKDKYKGANFAKDALKKSGNLVGEVLAHILNGVINKPVRDAMLLHHALTASRRDELRRELLISRLVRYHWDAHHMALVKRTFREQYGRDLQDAVRDATKGDWGEFCVALCIVRTPDDVRRVERVDIHR</sequence>
<dbReference type="PANTHER" id="PTHR10502">
    <property type="entry name" value="ANNEXIN"/>
    <property type="match status" value="1"/>
</dbReference>
<dbReference type="GO" id="GO:0005737">
    <property type="term" value="C:cytoplasm"/>
    <property type="evidence" value="ECO:0007669"/>
    <property type="project" value="TreeGrafter"/>
</dbReference>
<keyword evidence="1" id="KW-0677">Repeat</keyword>
<dbReference type="GO" id="GO:0005544">
    <property type="term" value="F:calcium-dependent phospholipid binding"/>
    <property type="evidence" value="ECO:0007669"/>
    <property type="project" value="InterPro"/>
</dbReference>
<dbReference type="PANTHER" id="PTHR10502:SF107">
    <property type="entry name" value="ANNEXIN ANXC4 (AFU_ORTHOLOGUE AFUA_3G07020)"/>
    <property type="match status" value="1"/>
</dbReference>
<feature type="compositionally biased region" description="Basic and acidic residues" evidence="3">
    <location>
        <begin position="21"/>
        <end position="31"/>
    </location>
</feature>
<comment type="caution">
    <text evidence="4">The sequence shown here is derived from an EMBL/GenBank/DDBJ whole genome shotgun (WGS) entry which is preliminary data.</text>
</comment>
<keyword evidence="5" id="KW-1185">Reference proteome</keyword>
<feature type="compositionally biased region" description="Low complexity" evidence="3">
    <location>
        <begin position="207"/>
        <end position="216"/>
    </location>
</feature>
<dbReference type="InterPro" id="IPR018502">
    <property type="entry name" value="Annexin_repeat"/>
</dbReference>
<dbReference type="PROSITE" id="PS51897">
    <property type="entry name" value="ANNEXIN_2"/>
    <property type="match status" value="1"/>
</dbReference>
<dbReference type="GO" id="GO:0001786">
    <property type="term" value="F:phosphatidylserine binding"/>
    <property type="evidence" value="ECO:0007669"/>
    <property type="project" value="TreeGrafter"/>
</dbReference>